<dbReference type="AlphaFoldDB" id="X6NBK5"/>
<dbReference type="Gene3D" id="1.20.140.30">
    <property type="entry name" value="MOB kinase activator"/>
    <property type="match status" value="1"/>
</dbReference>
<keyword evidence="2" id="KW-0472">Membrane</keyword>
<gene>
    <name evidence="3" type="ORF">RFI_14025</name>
</gene>
<evidence type="ECO:0000256" key="1">
    <source>
        <dbReference type="SAM" id="MobiDB-lite"/>
    </source>
</evidence>
<evidence type="ECO:0000313" key="3">
    <source>
        <dbReference type="EMBL" id="ETO23159.1"/>
    </source>
</evidence>
<proteinExistence type="predicted"/>
<sequence length="267" mass="31397">MEKKSGMETFETLGLRNMVQFVLTPMKCTEREWISVHIVKFYNELSLLWNILYPFCTPEQCPRMTCDGKTTYLWPLLSTHESVPVSAGKYVDLVFEMTEEKINNPTLFPPPSLSLSSAPSTFSTSTLTRREREHILKEKNELESTEHLSKQRSYRTDANGEESHMSTTSNIVDDKAFRSISHTILRRLHRVFAHIYFAHYRTIKKFNIHKHFNSSFKVLFFFSCALIWFIFNVFFLYINNSTSCIFADTLSLSWIVLQVYYKILRSY</sequence>
<dbReference type="InterPro" id="IPR036703">
    <property type="entry name" value="MOB_kinase_act_sf"/>
</dbReference>
<evidence type="ECO:0000256" key="2">
    <source>
        <dbReference type="SAM" id="Phobius"/>
    </source>
</evidence>
<accession>X6NBK5</accession>
<keyword evidence="2" id="KW-1133">Transmembrane helix</keyword>
<dbReference type="Pfam" id="PF03637">
    <property type="entry name" value="Mob1_phocein"/>
    <property type="match status" value="2"/>
</dbReference>
<comment type="caution">
    <text evidence="3">The sequence shown here is derived from an EMBL/GenBank/DDBJ whole genome shotgun (WGS) entry which is preliminary data.</text>
</comment>
<keyword evidence="4" id="KW-1185">Reference proteome</keyword>
<dbReference type="SUPFAM" id="SSF101152">
    <property type="entry name" value="Mob1/phocein"/>
    <property type="match status" value="1"/>
</dbReference>
<dbReference type="SMART" id="SM01388">
    <property type="entry name" value="Mob1_phocein"/>
    <property type="match status" value="1"/>
</dbReference>
<dbReference type="InterPro" id="IPR005301">
    <property type="entry name" value="MOB_kinase_act_fam"/>
</dbReference>
<dbReference type="Proteomes" id="UP000023152">
    <property type="component" value="Unassembled WGS sequence"/>
</dbReference>
<evidence type="ECO:0000313" key="4">
    <source>
        <dbReference type="Proteomes" id="UP000023152"/>
    </source>
</evidence>
<feature type="transmembrane region" description="Helical" evidence="2">
    <location>
        <begin position="218"/>
        <end position="239"/>
    </location>
</feature>
<dbReference type="PANTHER" id="PTHR22599">
    <property type="entry name" value="MPS ONE BINDER KINASE ACTIVATOR-LIKE MOB"/>
    <property type="match status" value="1"/>
</dbReference>
<dbReference type="OrthoDB" id="8170117at2759"/>
<dbReference type="EMBL" id="ASPP01010157">
    <property type="protein sequence ID" value="ETO23159.1"/>
    <property type="molecule type" value="Genomic_DNA"/>
</dbReference>
<keyword evidence="2" id="KW-0812">Transmembrane</keyword>
<feature type="region of interest" description="Disordered" evidence="1">
    <location>
        <begin position="141"/>
        <end position="165"/>
    </location>
</feature>
<reference evidence="3 4" key="1">
    <citation type="journal article" date="2013" name="Curr. Biol.">
        <title>The Genome of the Foraminiferan Reticulomyxa filosa.</title>
        <authorList>
            <person name="Glockner G."/>
            <person name="Hulsmann N."/>
            <person name="Schleicher M."/>
            <person name="Noegel A.A."/>
            <person name="Eichinger L."/>
            <person name="Gallinger C."/>
            <person name="Pawlowski J."/>
            <person name="Sierra R."/>
            <person name="Euteneuer U."/>
            <person name="Pillet L."/>
            <person name="Moustafa A."/>
            <person name="Platzer M."/>
            <person name="Groth M."/>
            <person name="Szafranski K."/>
            <person name="Schliwa M."/>
        </authorList>
    </citation>
    <scope>NUCLEOTIDE SEQUENCE [LARGE SCALE GENOMIC DNA]</scope>
</reference>
<organism evidence="3 4">
    <name type="scientific">Reticulomyxa filosa</name>
    <dbReference type="NCBI Taxonomy" id="46433"/>
    <lineage>
        <taxon>Eukaryota</taxon>
        <taxon>Sar</taxon>
        <taxon>Rhizaria</taxon>
        <taxon>Retaria</taxon>
        <taxon>Foraminifera</taxon>
        <taxon>Monothalamids</taxon>
        <taxon>Reticulomyxidae</taxon>
        <taxon>Reticulomyxa</taxon>
    </lineage>
</organism>
<name>X6NBK5_RETFI</name>
<protein>
    <submittedName>
        <fullName evidence="3">Mob1/phocein family protein</fullName>
    </submittedName>
</protein>